<evidence type="ECO:0000256" key="6">
    <source>
        <dbReference type="ARBA" id="ARBA00022741"/>
    </source>
</evidence>
<evidence type="ECO:0000256" key="8">
    <source>
        <dbReference type="ARBA" id="ARBA00023136"/>
    </source>
</evidence>
<dbReference type="AlphaFoldDB" id="A0A157ZN40"/>
<accession>A0A157ZN40</accession>
<dbReference type="GO" id="GO:0015833">
    <property type="term" value="P:peptide transport"/>
    <property type="evidence" value="ECO:0007669"/>
    <property type="project" value="InterPro"/>
</dbReference>
<dbReference type="GO" id="GO:0005886">
    <property type="term" value="C:plasma membrane"/>
    <property type="evidence" value="ECO:0007669"/>
    <property type="project" value="UniProtKB-SubCell"/>
</dbReference>
<dbReference type="Pfam" id="PF00005">
    <property type="entry name" value="ABC_tran"/>
    <property type="match status" value="1"/>
</dbReference>
<comment type="similarity">
    <text evidence="2">Belongs to the ABC transporter superfamily.</text>
</comment>
<dbReference type="Gene3D" id="3.40.50.300">
    <property type="entry name" value="P-loop containing nucleotide triphosphate hydrolases"/>
    <property type="match status" value="1"/>
</dbReference>
<dbReference type="GO" id="GO:0055085">
    <property type="term" value="P:transmembrane transport"/>
    <property type="evidence" value="ECO:0007669"/>
    <property type="project" value="UniProtKB-ARBA"/>
</dbReference>
<evidence type="ECO:0000313" key="11">
    <source>
        <dbReference type="Proteomes" id="UP000054978"/>
    </source>
</evidence>
<name>A0A157ZN40_9BURK</name>
<evidence type="ECO:0000259" key="9">
    <source>
        <dbReference type="PROSITE" id="PS50893"/>
    </source>
</evidence>
<comment type="subcellular location">
    <subcellularLocation>
        <location evidence="1">Cell inner membrane</location>
        <topology evidence="1">Peripheral membrane protein</topology>
    </subcellularLocation>
</comment>
<evidence type="ECO:0000313" key="10">
    <source>
        <dbReference type="EMBL" id="SAK46925.1"/>
    </source>
</evidence>
<proteinExistence type="inferred from homology"/>
<dbReference type="InterPro" id="IPR003439">
    <property type="entry name" value="ABC_transporter-like_ATP-bd"/>
</dbReference>
<dbReference type="STRING" id="1777144.AWB83_00777"/>
<dbReference type="PROSITE" id="PS00211">
    <property type="entry name" value="ABC_TRANSPORTER_1"/>
    <property type="match status" value="1"/>
</dbReference>
<evidence type="ECO:0000256" key="4">
    <source>
        <dbReference type="ARBA" id="ARBA00022475"/>
    </source>
</evidence>
<dbReference type="PANTHER" id="PTHR43297">
    <property type="entry name" value="OLIGOPEPTIDE TRANSPORT ATP-BINDING PROTEIN APPD"/>
    <property type="match status" value="1"/>
</dbReference>
<dbReference type="SUPFAM" id="SSF52540">
    <property type="entry name" value="P-loop containing nucleoside triphosphate hydrolases"/>
    <property type="match status" value="1"/>
</dbReference>
<evidence type="ECO:0000256" key="7">
    <source>
        <dbReference type="ARBA" id="ARBA00022840"/>
    </source>
</evidence>
<reference evidence="10" key="1">
    <citation type="submission" date="2016-01" db="EMBL/GenBank/DDBJ databases">
        <authorList>
            <person name="Peeters C."/>
        </authorList>
    </citation>
    <scope>NUCLEOTIDE SEQUENCE [LARGE SCALE GENOMIC DNA]</scope>
    <source>
        <strain evidence="10">LMG 29326</strain>
    </source>
</reference>
<dbReference type="Pfam" id="PF08352">
    <property type="entry name" value="oligo_HPY"/>
    <property type="match status" value="1"/>
</dbReference>
<sequence length="331" mass="36292">MPLLEVNDLQVEFKTHDATVRAVNGVNFTLEPGETLGIVGESGSGKSQSVLAMLGLLAANGRASGRAMYRGENLIGMPDRAMNRIRGNRLSMIFQDPMSSLNPYLTIERQMTEVLELHKNVTRREAKKRAISMLEAVRIPEAAHRIGQYPHELSGGMRQRVMIAMALLCEPEVLFADEPTTALDVTVQAQILQLLRNLQHDFGTSIVLITHDLGVVAGLCEKVMVMYGGRVMEQCGADTLFARPSHPYTIGLLRALPRLDQDGAELTGIPGNPPNMAHPPAGCPFHERCADASDECARSAPALEAVGTHWLRACHRPVEAMKTRYQETSHV</sequence>
<keyword evidence="4" id="KW-1003">Cell membrane</keyword>
<dbReference type="SMART" id="SM00382">
    <property type="entry name" value="AAA"/>
    <property type="match status" value="1"/>
</dbReference>
<gene>
    <name evidence="10" type="ORF">AWB83_00777</name>
</gene>
<keyword evidence="5" id="KW-0997">Cell inner membrane</keyword>
<keyword evidence="3" id="KW-0813">Transport</keyword>
<dbReference type="InterPro" id="IPR027417">
    <property type="entry name" value="P-loop_NTPase"/>
</dbReference>
<evidence type="ECO:0000256" key="2">
    <source>
        <dbReference type="ARBA" id="ARBA00005417"/>
    </source>
</evidence>
<dbReference type="NCBIfam" id="TIGR01727">
    <property type="entry name" value="oligo_HPY"/>
    <property type="match status" value="1"/>
</dbReference>
<dbReference type="PANTHER" id="PTHR43297:SF7">
    <property type="entry name" value="D,D-DIPEPTIDE TRANSPORT ATP-BINDING PROTEIN DDPD-RELATED"/>
    <property type="match status" value="1"/>
</dbReference>
<dbReference type="InterPro" id="IPR003593">
    <property type="entry name" value="AAA+_ATPase"/>
</dbReference>
<dbReference type="OrthoDB" id="9802772at2"/>
<feature type="domain" description="ABC transporter" evidence="9">
    <location>
        <begin position="4"/>
        <end position="253"/>
    </location>
</feature>
<dbReference type="GO" id="GO:0016887">
    <property type="term" value="F:ATP hydrolysis activity"/>
    <property type="evidence" value="ECO:0007669"/>
    <property type="project" value="InterPro"/>
</dbReference>
<evidence type="ECO:0000256" key="1">
    <source>
        <dbReference type="ARBA" id="ARBA00004417"/>
    </source>
</evidence>
<dbReference type="Proteomes" id="UP000054978">
    <property type="component" value="Unassembled WGS sequence"/>
</dbReference>
<keyword evidence="8" id="KW-0472">Membrane</keyword>
<protein>
    <submittedName>
        <fullName evidence="10">Oligopeptide/dipeptide ABC transporter ATPase</fullName>
    </submittedName>
</protein>
<dbReference type="InterPro" id="IPR017871">
    <property type="entry name" value="ABC_transporter-like_CS"/>
</dbReference>
<dbReference type="FunFam" id="3.40.50.300:FF:000016">
    <property type="entry name" value="Oligopeptide ABC transporter ATP-binding component"/>
    <property type="match status" value="1"/>
</dbReference>
<keyword evidence="7" id="KW-0067">ATP-binding</keyword>
<dbReference type="InterPro" id="IPR013563">
    <property type="entry name" value="Oligopep_ABC_C"/>
</dbReference>
<dbReference type="EMBL" id="FCOB02000003">
    <property type="protein sequence ID" value="SAK46925.1"/>
    <property type="molecule type" value="Genomic_DNA"/>
</dbReference>
<dbReference type="PROSITE" id="PS50893">
    <property type="entry name" value="ABC_TRANSPORTER_2"/>
    <property type="match status" value="1"/>
</dbReference>
<evidence type="ECO:0000256" key="3">
    <source>
        <dbReference type="ARBA" id="ARBA00022448"/>
    </source>
</evidence>
<keyword evidence="6" id="KW-0547">Nucleotide-binding</keyword>
<comment type="caution">
    <text evidence="10">The sequence shown here is derived from an EMBL/GenBank/DDBJ whole genome shotgun (WGS) entry which is preliminary data.</text>
</comment>
<organism evidence="10 11">
    <name type="scientific">Caballeronia ptereochthonis</name>
    <dbReference type="NCBI Taxonomy" id="1777144"/>
    <lineage>
        <taxon>Bacteria</taxon>
        <taxon>Pseudomonadati</taxon>
        <taxon>Pseudomonadota</taxon>
        <taxon>Betaproteobacteria</taxon>
        <taxon>Burkholderiales</taxon>
        <taxon>Burkholderiaceae</taxon>
        <taxon>Caballeronia</taxon>
    </lineage>
</organism>
<evidence type="ECO:0000256" key="5">
    <source>
        <dbReference type="ARBA" id="ARBA00022519"/>
    </source>
</evidence>
<keyword evidence="11" id="KW-1185">Reference proteome</keyword>
<dbReference type="GO" id="GO:0005524">
    <property type="term" value="F:ATP binding"/>
    <property type="evidence" value="ECO:0007669"/>
    <property type="project" value="UniProtKB-KW"/>
</dbReference>
<dbReference type="InterPro" id="IPR050388">
    <property type="entry name" value="ABC_Ni/Peptide_Import"/>
</dbReference>
<dbReference type="CDD" id="cd03257">
    <property type="entry name" value="ABC_NikE_OppD_transporters"/>
    <property type="match status" value="1"/>
</dbReference>
<dbReference type="RefSeq" id="WP_087042945.1">
    <property type="nucleotide sequence ID" value="NZ_FCOB02000003.1"/>
</dbReference>